<dbReference type="PROSITE" id="PS50011">
    <property type="entry name" value="PROTEIN_KINASE_DOM"/>
    <property type="match status" value="1"/>
</dbReference>
<keyword evidence="16" id="KW-1185">Reference proteome</keyword>
<organism evidence="15 16">
    <name type="scientific">Liquidambar formosana</name>
    <name type="common">Formosan gum</name>
    <dbReference type="NCBI Taxonomy" id="63359"/>
    <lineage>
        <taxon>Eukaryota</taxon>
        <taxon>Viridiplantae</taxon>
        <taxon>Streptophyta</taxon>
        <taxon>Embryophyta</taxon>
        <taxon>Tracheophyta</taxon>
        <taxon>Spermatophyta</taxon>
        <taxon>Magnoliopsida</taxon>
        <taxon>eudicotyledons</taxon>
        <taxon>Gunneridae</taxon>
        <taxon>Pentapetalae</taxon>
        <taxon>Saxifragales</taxon>
        <taxon>Altingiaceae</taxon>
        <taxon>Liquidambar</taxon>
    </lineage>
</organism>
<evidence type="ECO:0000256" key="13">
    <source>
        <dbReference type="ARBA" id="ARBA00048367"/>
    </source>
</evidence>
<comment type="caution">
    <text evidence="15">The sequence shown here is derived from an EMBL/GenBank/DDBJ whole genome shotgun (WGS) entry which is preliminary data.</text>
</comment>
<reference evidence="15 16" key="1">
    <citation type="journal article" date="2024" name="Plant J.">
        <title>Genome sequences and population genomics reveal climatic adaptation and genomic divergence between two closely related sweetgum species.</title>
        <authorList>
            <person name="Xu W.Q."/>
            <person name="Ren C.Q."/>
            <person name="Zhang X.Y."/>
            <person name="Comes H.P."/>
            <person name="Liu X.H."/>
            <person name="Li Y.G."/>
            <person name="Kettle C.J."/>
            <person name="Jalonen R."/>
            <person name="Gaisberger H."/>
            <person name="Ma Y.Z."/>
            <person name="Qiu Y.X."/>
        </authorList>
    </citation>
    <scope>NUCLEOTIDE SEQUENCE [LARGE SCALE GENOMIC DNA]</scope>
    <source>
        <strain evidence="15">Hangzhou</strain>
    </source>
</reference>
<dbReference type="GO" id="GO:0005524">
    <property type="term" value="F:ATP binding"/>
    <property type="evidence" value="ECO:0007669"/>
    <property type="project" value="UniProtKB-KW"/>
</dbReference>
<dbReference type="GO" id="GO:0030332">
    <property type="term" value="F:cyclin binding"/>
    <property type="evidence" value="ECO:0007669"/>
    <property type="project" value="TreeGrafter"/>
</dbReference>
<keyword evidence="7" id="KW-0547">Nucleotide-binding</keyword>
<evidence type="ECO:0000256" key="10">
    <source>
        <dbReference type="ARBA" id="ARBA00022840"/>
    </source>
</evidence>
<evidence type="ECO:0000256" key="2">
    <source>
        <dbReference type="ARBA" id="ARBA00012425"/>
    </source>
</evidence>
<dbReference type="InterPro" id="IPR011009">
    <property type="entry name" value="Kinase-like_dom_sf"/>
</dbReference>
<keyword evidence="10" id="KW-0067">ATP-binding</keyword>
<keyword evidence="11" id="KW-0131">Cell cycle</keyword>
<evidence type="ECO:0000256" key="1">
    <source>
        <dbReference type="ARBA" id="ARBA00006485"/>
    </source>
</evidence>
<keyword evidence="4" id="KW-0597">Phosphoprotein</keyword>
<comment type="catalytic activity">
    <reaction evidence="13">
        <text>L-seryl-[protein] + ATP = O-phospho-L-seryl-[protein] + ADP + H(+)</text>
        <dbReference type="Rhea" id="RHEA:17989"/>
        <dbReference type="Rhea" id="RHEA-COMP:9863"/>
        <dbReference type="Rhea" id="RHEA-COMP:11604"/>
        <dbReference type="ChEBI" id="CHEBI:15378"/>
        <dbReference type="ChEBI" id="CHEBI:29999"/>
        <dbReference type="ChEBI" id="CHEBI:30616"/>
        <dbReference type="ChEBI" id="CHEBI:83421"/>
        <dbReference type="ChEBI" id="CHEBI:456216"/>
        <dbReference type="EC" id="2.7.11.22"/>
    </reaction>
</comment>
<dbReference type="EC" id="2.7.11.22" evidence="2"/>
<gene>
    <name evidence="15" type="ORF">L1049_000886</name>
</gene>
<evidence type="ECO:0000256" key="11">
    <source>
        <dbReference type="ARBA" id="ARBA00023306"/>
    </source>
</evidence>
<comment type="catalytic activity">
    <reaction evidence="12">
        <text>L-threonyl-[protein] + ATP = O-phospho-L-threonyl-[protein] + ADP + H(+)</text>
        <dbReference type="Rhea" id="RHEA:46608"/>
        <dbReference type="Rhea" id="RHEA-COMP:11060"/>
        <dbReference type="Rhea" id="RHEA-COMP:11605"/>
        <dbReference type="ChEBI" id="CHEBI:15378"/>
        <dbReference type="ChEBI" id="CHEBI:30013"/>
        <dbReference type="ChEBI" id="CHEBI:30616"/>
        <dbReference type="ChEBI" id="CHEBI:61977"/>
        <dbReference type="ChEBI" id="CHEBI:456216"/>
        <dbReference type="EC" id="2.7.11.22"/>
    </reaction>
</comment>
<dbReference type="PANTHER" id="PTHR24056">
    <property type="entry name" value="CELL DIVISION PROTEIN KINASE"/>
    <property type="match status" value="1"/>
</dbReference>
<evidence type="ECO:0000256" key="6">
    <source>
        <dbReference type="ARBA" id="ARBA00022679"/>
    </source>
</evidence>
<evidence type="ECO:0000256" key="8">
    <source>
        <dbReference type="ARBA" id="ARBA00022776"/>
    </source>
</evidence>
<dbReference type="GO" id="GO:0004693">
    <property type="term" value="F:cyclin-dependent protein serine/threonine kinase activity"/>
    <property type="evidence" value="ECO:0007669"/>
    <property type="project" value="UniProtKB-EC"/>
</dbReference>
<dbReference type="InterPro" id="IPR008271">
    <property type="entry name" value="Ser/Thr_kinase_AS"/>
</dbReference>
<keyword evidence="8" id="KW-0498">Mitosis</keyword>
<dbReference type="Proteomes" id="UP001415857">
    <property type="component" value="Unassembled WGS sequence"/>
</dbReference>
<dbReference type="InterPro" id="IPR000719">
    <property type="entry name" value="Prot_kinase_dom"/>
</dbReference>
<name>A0AAP0N9K8_LIQFO</name>
<dbReference type="EMBL" id="JBBPBK010000015">
    <property type="protein sequence ID" value="KAK9269117.1"/>
    <property type="molecule type" value="Genomic_DNA"/>
</dbReference>
<comment type="similarity">
    <text evidence="1">Belongs to the protein kinase superfamily. CMGC Ser/Thr protein kinase family. CDC2/CDKX subfamily.</text>
</comment>
<dbReference type="GO" id="GO:0000307">
    <property type="term" value="C:cyclin-dependent protein kinase holoenzyme complex"/>
    <property type="evidence" value="ECO:0007669"/>
    <property type="project" value="TreeGrafter"/>
</dbReference>
<evidence type="ECO:0000256" key="7">
    <source>
        <dbReference type="ARBA" id="ARBA00022741"/>
    </source>
</evidence>
<dbReference type="GO" id="GO:0010389">
    <property type="term" value="P:regulation of G2/M transition of mitotic cell cycle"/>
    <property type="evidence" value="ECO:0007669"/>
    <property type="project" value="TreeGrafter"/>
</dbReference>
<keyword evidence="5" id="KW-0132">Cell division</keyword>
<feature type="domain" description="Protein kinase" evidence="14">
    <location>
        <begin position="1"/>
        <end position="252"/>
    </location>
</feature>
<dbReference type="SMART" id="SM00220">
    <property type="entry name" value="S_TKc"/>
    <property type="match status" value="1"/>
</dbReference>
<dbReference type="GO" id="GO:0007165">
    <property type="term" value="P:signal transduction"/>
    <property type="evidence" value="ECO:0007669"/>
    <property type="project" value="TreeGrafter"/>
</dbReference>
<proteinExistence type="inferred from homology"/>
<accession>A0AAP0N9K8</accession>
<evidence type="ECO:0000256" key="12">
    <source>
        <dbReference type="ARBA" id="ARBA00047811"/>
    </source>
</evidence>
<dbReference type="GO" id="GO:0051445">
    <property type="term" value="P:regulation of meiotic cell cycle"/>
    <property type="evidence" value="ECO:0007669"/>
    <property type="project" value="TreeGrafter"/>
</dbReference>
<keyword evidence="6" id="KW-0808">Transferase</keyword>
<dbReference type="GO" id="GO:0051301">
    <property type="term" value="P:cell division"/>
    <property type="evidence" value="ECO:0007669"/>
    <property type="project" value="UniProtKB-KW"/>
</dbReference>
<dbReference type="Pfam" id="PF00069">
    <property type="entry name" value="Pkinase"/>
    <property type="match status" value="1"/>
</dbReference>
<dbReference type="AlphaFoldDB" id="A0AAP0N9K8"/>
<dbReference type="SUPFAM" id="SSF56112">
    <property type="entry name" value="Protein kinase-like (PK-like)"/>
    <property type="match status" value="1"/>
</dbReference>
<evidence type="ECO:0000256" key="5">
    <source>
        <dbReference type="ARBA" id="ARBA00022618"/>
    </source>
</evidence>
<dbReference type="PROSITE" id="PS00108">
    <property type="entry name" value="PROTEIN_KINASE_ST"/>
    <property type="match status" value="1"/>
</dbReference>
<evidence type="ECO:0000259" key="14">
    <source>
        <dbReference type="PROSITE" id="PS50011"/>
    </source>
</evidence>
<dbReference type="Gene3D" id="1.10.510.10">
    <property type="entry name" value="Transferase(Phosphotransferase) domain 1"/>
    <property type="match status" value="1"/>
</dbReference>
<evidence type="ECO:0000313" key="16">
    <source>
        <dbReference type="Proteomes" id="UP001415857"/>
    </source>
</evidence>
<dbReference type="GO" id="GO:0000082">
    <property type="term" value="P:G1/S transition of mitotic cell cycle"/>
    <property type="evidence" value="ECO:0007669"/>
    <property type="project" value="TreeGrafter"/>
</dbReference>
<dbReference type="GO" id="GO:0005737">
    <property type="term" value="C:cytoplasm"/>
    <property type="evidence" value="ECO:0007669"/>
    <property type="project" value="TreeGrafter"/>
</dbReference>
<dbReference type="PANTHER" id="PTHR24056:SF548">
    <property type="entry name" value="CYCLIN-DEPENDENT KINASE A-1"/>
    <property type="match status" value="1"/>
</dbReference>
<dbReference type="InterPro" id="IPR050108">
    <property type="entry name" value="CDK"/>
</dbReference>
<dbReference type="GO" id="GO:0010468">
    <property type="term" value="P:regulation of gene expression"/>
    <property type="evidence" value="ECO:0007669"/>
    <property type="project" value="TreeGrafter"/>
</dbReference>
<keyword evidence="9" id="KW-0418">Kinase</keyword>
<keyword evidence="3" id="KW-0723">Serine/threonine-protein kinase</keyword>
<evidence type="ECO:0000256" key="3">
    <source>
        <dbReference type="ARBA" id="ARBA00022527"/>
    </source>
</evidence>
<protein>
    <recommendedName>
        <fullName evidence="2">cyclin-dependent kinase</fullName>
        <ecNumber evidence="2">2.7.11.22</ecNumber>
    </recommendedName>
</protein>
<evidence type="ECO:0000313" key="15">
    <source>
        <dbReference type="EMBL" id="KAK9269117.1"/>
    </source>
</evidence>
<dbReference type="GO" id="GO:0005634">
    <property type="term" value="C:nucleus"/>
    <property type="evidence" value="ECO:0007669"/>
    <property type="project" value="TreeGrafter"/>
</dbReference>
<evidence type="ECO:0000256" key="4">
    <source>
        <dbReference type="ARBA" id="ARBA00022553"/>
    </source>
</evidence>
<evidence type="ECO:0000256" key="9">
    <source>
        <dbReference type="ARBA" id="ARBA00022777"/>
    </source>
</evidence>
<sequence>MRINYVRIRIPNVMHNLKIVVHGLFLPFPHIHSTAVGFGGFRADERSKIVEDGGISQVAPTPEIVLRPEIEDHRECYLSNDEEVQQDWPFSSPKHLLEDFVDWSKQPIYDDYSDMEQGENLIDANLFDIKCRFHNKEFLYQILCGVAYCHSHKILHRDLKPHNLLVDFRNNIVKVADFGLARAFDVPVDSYTRKVATPWYRAPELLLGLRQYSTPLACGLSVKMLCMDPSKRITALAALEHEYFTGDLSKSS</sequence>